<evidence type="ECO:0000256" key="1">
    <source>
        <dbReference type="ARBA" id="ARBA00006541"/>
    </source>
</evidence>
<dbReference type="Pfam" id="PF08125">
    <property type="entry name" value="Mannitol_dh_C"/>
    <property type="match status" value="1"/>
</dbReference>
<dbReference type="GO" id="GO:0008926">
    <property type="term" value="F:mannitol-1-phosphate 5-dehydrogenase activity"/>
    <property type="evidence" value="ECO:0007669"/>
    <property type="project" value="UniProtKB-EC"/>
</dbReference>
<dbReference type="InterPro" id="IPR000669">
    <property type="entry name" value="Mannitol_DH"/>
</dbReference>
<dbReference type="Pfam" id="PF01232">
    <property type="entry name" value="Mannitol_dh"/>
    <property type="match status" value="1"/>
</dbReference>
<keyword evidence="4" id="KW-0560">Oxidoreductase</keyword>
<dbReference type="PANTHER" id="PTHR43362:SF1">
    <property type="entry name" value="MANNITOL DEHYDROGENASE 2-RELATED"/>
    <property type="match status" value="1"/>
</dbReference>
<dbReference type="InterPro" id="IPR013131">
    <property type="entry name" value="Mannitol_DH_N"/>
</dbReference>
<dbReference type="SUPFAM" id="SSF51735">
    <property type="entry name" value="NAD(P)-binding Rossmann-fold domains"/>
    <property type="match status" value="1"/>
</dbReference>
<dbReference type="PROSITE" id="PS00974">
    <property type="entry name" value="MANNITOL_DHGENASE"/>
    <property type="match status" value="1"/>
</dbReference>
<dbReference type="InterPro" id="IPR013328">
    <property type="entry name" value="6PGD_dom2"/>
</dbReference>
<dbReference type="EC" id="1.1.1.17" evidence="2"/>
<feature type="domain" description="Mannitol dehydrogenase C-terminal" evidence="8">
    <location>
        <begin position="281"/>
        <end position="469"/>
    </location>
</feature>
<dbReference type="EMBL" id="JACRUO010000001">
    <property type="protein sequence ID" value="MBD3689314.1"/>
    <property type="molecule type" value="Genomic_DNA"/>
</dbReference>
<protein>
    <recommendedName>
        <fullName evidence="3">Mannitol-1-phosphate 5-dehydrogenase</fullName>
        <ecNumber evidence="2">1.1.1.17</ecNumber>
    </recommendedName>
</protein>
<dbReference type="InterPro" id="IPR008927">
    <property type="entry name" value="6-PGluconate_DH-like_C_sf"/>
</dbReference>
<dbReference type="PRINTS" id="PR00084">
    <property type="entry name" value="MTLDHDRGNASE"/>
</dbReference>
<evidence type="ECO:0000313" key="9">
    <source>
        <dbReference type="EMBL" id="MBD3689314.1"/>
    </source>
</evidence>
<dbReference type="Gene3D" id="3.40.50.720">
    <property type="entry name" value="NAD(P)-binding Rossmann-like Domain"/>
    <property type="match status" value="1"/>
</dbReference>
<gene>
    <name evidence="9" type="ORF">H8R10_03590</name>
</gene>
<feature type="domain" description="Mannitol dehydrogenase N-terminal" evidence="7">
    <location>
        <begin position="22"/>
        <end position="272"/>
    </location>
</feature>
<dbReference type="GO" id="GO:0019594">
    <property type="term" value="P:mannitol metabolic process"/>
    <property type="evidence" value="ECO:0007669"/>
    <property type="project" value="InterPro"/>
</dbReference>
<dbReference type="InterPro" id="IPR050988">
    <property type="entry name" value="Mannitol_DH/Oxidoreductase"/>
</dbReference>
<dbReference type="RefSeq" id="WP_191071372.1">
    <property type="nucleotide sequence ID" value="NZ_CP060506.1"/>
</dbReference>
<reference evidence="9 10" key="1">
    <citation type="submission" date="2020-08" db="EMBL/GenBank/DDBJ databases">
        <title>Winkia gen. nov., sp. nov., isolated from faeces of the Anser albifrons in China.</title>
        <authorList>
            <person name="Liu Q."/>
        </authorList>
    </citation>
    <scope>NUCLEOTIDE SEQUENCE [LARGE SCALE GENOMIC DNA]</scope>
    <source>
        <strain evidence="9 10">C62</strain>
    </source>
</reference>
<evidence type="ECO:0000259" key="8">
    <source>
        <dbReference type="Pfam" id="PF08125"/>
    </source>
</evidence>
<evidence type="ECO:0000256" key="3">
    <source>
        <dbReference type="ARBA" id="ARBA00016219"/>
    </source>
</evidence>
<comment type="similarity">
    <text evidence="1">Belongs to the mannitol dehydrogenase family.</text>
</comment>
<keyword evidence="10" id="KW-1185">Reference proteome</keyword>
<dbReference type="Proteomes" id="UP000627538">
    <property type="component" value="Unassembled WGS sequence"/>
</dbReference>
<dbReference type="InterPro" id="IPR036291">
    <property type="entry name" value="NAD(P)-bd_dom_sf"/>
</dbReference>
<dbReference type="SUPFAM" id="SSF48179">
    <property type="entry name" value="6-phosphogluconate dehydrogenase C-terminal domain-like"/>
    <property type="match status" value="1"/>
</dbReference>
<accession>A0A8I0GFY3</accession>
<evidence type="ECO:0000256" key="6">
    <source>
        <dbReference type="ARBA" id="ARBA00048615"/>
    </source>
</evidence>
<dbReference type="PANTHER" id="PTHR43362">
    <property type="entry name" value="MANNITOL DEHYDROGENASE DSF1-RELATED"/>
    <property type="match status" value="1"/>
</dbReference>
<keyword evidence="5" id="KW-0520">NAD</keyword>
<name>A0A8I0GFY3_9ACTO</name>
<dbReference type="InterPro" id="IPR013118">
    <property type="entry name" value="Mannitol_DH_C"/>
</dbReference>
<dbReference type="Gene3D" id="1.10.1040.10">
    <property type="entry name" value="N-(1-d-carboxylethyl)-l-norvaline Dehydrogenase, domain 2"/>
    <property type="match status" value="1"/>
</dbReference>
<comment type="caution">
    <text evidence="9">The sequence shown here is derived from an EMBL/GenBank/DDBJ whole genome shotgun (WGS) entry which is preliminary data.</text>
</comment>
<dbReference type="InterPro" id="IPR023027">
    <property type="entry name" value="Mannitol_DH_CS"/>
</dbReference>
<evidence type="ECO:0000256" key="4">
    <source>
        <dbReference type="ARBA" id="ARBA00023002"/>
    </source>
</evidence>
<evidence type="ECO:0000259" key="7">
    <source>
        <dbReference type="Pfam" id="PF01232"/>
    </source>
</evidence>
<evidence type="ECO:0000256" key="2">
    <source>
        <dbReference type="ARBA" id="ARBA00012939"/>
    </source>
</evidence>
<comment type="catalytic activity">
    <reaction evidence="6">
        <text>D-mannitol 1-phosphate + NAD(+) = beta-D-fructose 6-phosphate + NADH + H(+)</text>
        <dbReference type="Rhea" id="RHEA:19661"/>
        <dbReference type="ChEBI" id="CHEBI:15378"/>
        <dbReference type="ChEBI" id="CHEBI:57540"/>
        <dbReference type="ChEBI" id="CHEBI:57634"/>
        <dbReference type="ChEBI" id="CHEBI:57945"/>
        <dbReference type="ChEBI" id="CHEBI:61381"/>
        <dbReference type="EC" id="1.1.1.17"/>
    </reaction>
</comment>
<sequence length="483" mass="53451">MSSHPHDCELTPTYDRDALGRGIVHFGMGNFHRAHQAMYIDRLARAGRADGWGIVGVGTMEHDRKMRDVLRAQDGMYTLVLKYPTGEWEPQVIGSVRDMLYAPEEADAVLDVLTAPSTRIVTLTVTEGGYPIDDEDGHFLADDPGVLADAADPEHPRTVFGFLVEALRRRRERGIAPFTVLSCDNLPGNGRIARRSVLGQARLCDAEFAEWIEVEVAFPNCMVDRITPVTTDEDRRDIEEKFGISDGWPVCAEPFEQWVIEDKFPAGRPPLEEAGAHMVDDVVPYELMKLRLLNAAHQSLAHWGRLLGVTYAHDAATDPDIAALTRAYLAEARPSLRPVPGIDLDDYVDTLFERFANASIADTLARLAQDASDRMPKFVLGTVRDNLVAGRSITLGAAMCAAWAQGVRGTAEDGSEIVQDDALAEDLVAAAREPDRAEAARRFLSLTRVFGELGTDERFVAAFTRVWRDLETRGVRDVMRGLR</sequence>
<organism evidence="9 10">
    <name type="scientific">Nanchangia anserum</name>
    <dbReference type="NCBI Taxonomy" id="2692125"/>
    <lineage>
        <taxon>Bacteria</taxon>
        <taxon>Bacillati</taxon>
        <taxon>Actinomycetota</taxon>
        <taxon>Actinomycetes</taxon>
        <taxon>Actinomycetales</taxon>
        <taxon>Actinomycetaceae</taxon>
        <taxon>Nanchangia</taxon>
    </lineage>
</organism>
<dbReference type="AlphaFoldDB" id="A0A8I0GFY3"/>
<evidence type="ECO:0000256" key="5">
    <source>
        <dbReference type="ARBA" id="ARBA00023027"/>
    </source>
</evidence>
<proteinExistence type="inferred from homology"/>
<evidence type="ECO:0000313" key="10">
    <source>
        <dbReference type="Proteomes" id="UP000627538"/>
    </source>
</evidence>